<dbReference type="InterPro" id="IPR050054">
    <property type="entry name" value="UPRTase/APRTase"/>
</dbReference>
<dbReference type="EMBL" id="QGML01000154">
    <property type="protein sequence ID" value="TVY93308.1"/>
    <property type="molecule type" value="Genomic_DNA"/>
</dbReference>
<evidence type="ECO:0000256" key="4">
    <source>
        <dbReference type="ARBA" id="ARBA00004659"/>
    </source>
</evidence>
<evidence type="ECO:0000256" key="11">
    <source>
        <dbReference type="ARBA" id="ARBA00022726"/>
    </source>
</evidence>
<dbReference type="GO" id="GO:0016208">
    <property type="term" value="F:AMP binding"/>
    <property type="evidence" value="ECO:0007669"/>
    <property type="project" value="TreeGrafter"/>
</dbReference>
<dbReference type="Proteomes" id="UP000315522">
    <property type="component" value="Unassembled WGS sequence"/>
</dbReference>
<evidence type="ECO:0000256" key="8">
    <source>
        <dbReference type="ARBA" id="ARBA00022490"/>
    </source>
</evidence>
<dbReference type="GO" id="GO:0044209">
    <property type="term" value="P:AMP salvage"/>
    <property type="evidence" value="ECO:0007669"/>
    <property type="project" value="TreeGrafter"/>
</dbReference>
<evidence type="ECO:0000313" key="14">
    <source>
        <dbReference type="Proteomes" id="UP000315522"/>
    </source>
</evidence>
<dbReference type="GO" id="GO:0006166">
    <property type="term" value="P:purine ribonucleoside salvage"/>
    <property type="evidence" value="ECO:0007669"/>
    <property type="project" value="UniProtKB-KW"/>
</dbReference>
<dbReference type="InterPro" id="IPR000836">
    <property type="entry name" value="PRTase_dom"/>
</dbReference>
<dbReference type="GO" id="GO:0002055">
    <property type="term" value="F:adenine binding"/>
    <property type="evidence" value="ECO:0007669"/>
    <property type="project" value="TreeGrafter"/>
</dbReference>
<evidence type="ECO:0000256" key="10">
    <source>
        <dbReference type="ARBA" id="ARBA00022679"/>
    </source>
</evidence>
<evidence type="ECO:0000256" key="2">
    <source>
        <dbReference type="ARBA" id="ARBA00003968"/>
    </source>
</evidence>
<comment type="catalytic activity">
    <reaction evidence="1">
        <text>AMP + diphosphate = 5-phospho-alpha-D-ribose 1-diphosphate + adenine</text>
        <dbReference type="Rhea" id="RHEA:16609"/>
        <dbReference type="ChEBI" id="CHEBI:16708"/>
        <dbReference type="ChEBI" id="CHEBI:33019"/>
        <dbReference type="ChEBI" id="CHEBI:58017"/>
        <dbReference type="ChEBI" id="CHEBI:456215"/>
        <dbReference type="EC" id="2.4.2.7"/>
    </reaction>
</comment>
<dbReference type="PANTHER" id="PTHR32315:SF3">
    <property type="entry name" value="ADENINE PHOSPHORIBOSYLTRANSFERASE"/>
    <property type="match status" value="1"/>
</dbReference>
<evidence type="ECO:0000256" key="1">
    <source>
        <dbReference type="ARBA" id="ARBA00000868"/>
    </source>
</evidence>
<keyword evidence="10 13" id="KW-0808">Transferase</keyword>
<evidence type="ECO:0000313" key="13">
    <source>
        <dbReference type="EMBL" id="TVY93308.1"/>
    </source>
</evidence>
<comment type="subunit">
    <text evidence="6">Homodimer.</text>
</comment>
<feature type="domain" description="Phosphoribosyltransferase" evidence="12">
    <location>
        <begin position="57"/>
        <end position="167"/>
    </location>
</feature>
<evidence type="ECO:0000259" key="12">
    <source>
        <dbReference type="Pfam" id="PF00156"/>
    </source>
</evidence>
<dbReference type="CDD" id="cd06223">
    <property type="entry name" value="PRTases_typeI"/>
    <property type="match status" value="1"/>
</dbReference>
<dbReference type="Pfam" id="PF00156">
    <property type="entry name" value="Pribosyltran"/>
    <property type="match status" value="1"/>
</dbReference>
<name>A0A559MK26_9HELO</name>
<dbReference type="NCBIfam" id="NF002636">
    <property type="entry name" value="PRK02304.1-5"/>
    <property type="match status" value="1"/>
</dbReference>
<evidence type="ECO:0000256" key="6">
    <source>
        <dbReference type="ARBA" id="ARBA00011738"/>
    </source>
</evidence>
<proteinExistence type="inferred from homology"/>
<accession>A0A559MK26</accession>
<dbReference type="Gene3D" id="3.40.50.2020">
    <property type="match status" value="1"/>
</dbReference>
<comment type="function">
    <text evidence="2">Catalyzes a salvage reaction resulting in the formation of AMP, that is energically less costly than de novo synthesis.</text>
</comment>
<reference evidence="13 14" key="1">
    <citation type="submission" date="2018-05" db="EMBL/GenBank/DDBJ databases">
        <title>Genome sequencing and assembly of the regulated plant pathogen Lachnellula willkommii and related sister species for the development of diagnostic species identification markers.</title>
        <authorList>
            <person name="Giroux E."/>
            <person name="Bilodeau G."/>
        </authorList>
    </citation>
    <scope>NUCLEOTIDE SEQUENCE [LARGE SCALE GENOMIC DNA]</scope>
    <source>
        <strain evidence="13 14">CBS 172.35</strain>
    </source>
</reference>
<comment type="subcellular location">
    <subcellularLocation>
        <location evidence="3">Cytoplasm</location>
    </subcellularLocation>
</comment>
<comment type="pathway">
    <text evidence="4">Purine metabolism; AMP biosynthesis via salvage pathway; AMP from adenine: step 1/1.</text>
</comment>
<gene>
    <name evidence="13" type="primary">APRT</name>
    <name evidence="13" type="ORF">LAWI1_G001040</name>
</gene>
<dbReference type="GO" id="GO:0005737">
    <property type="term" value="C:cytoplasm"/>
    <property type="evidence" value="ECO:0007669"/>
    <property type="project" value="UniProtKB-SubCell"/>
</dbReference>
<keyword evidence="14" id="KW-1185">Reference proteome</keyword>
<dbReference type="PANTHER" id="PTHR32315">
    <property type="entry name" value="ADENINE PHOSPHORIBOSYLTRANSFERASE"/>
    <property type="match status" value="1"/>
</dbReference>
<evidence type="ECO:0000256" key="5">
    <source>
        <dbReference type="ARBA" id="ARBA00008391"/>
    </source>
</evidence>
<dbReference type="SUPFAM" id="SSF53271">
    <property type="entry name" value="PRTase-like"/>
    <property type="match status" value="1"/>
</dbReference>
<sequence>MADVDLILSKIKLYRNHPIPGQLFADIFPIFRDPVATEAVVSHLTTHILSTHSIPQISAIVCLEARGFFFAPLIASRLGLPCIPVRKQGKLPGDVVSVTYEKEYGPDMFEMKSDAFEGVETHGKKVILVDDLLGKGGSILAAKDLIGKLGMDIAEAVFIFNVDMPGYAEAVREKVGELKRYAMVTLTVSNLSEPVN</sequence>
<comment type="similarity">
    <text evidence="5">Belongs to the purine/pyrimidine phosphoribosyltransferase family.</text>
</comment>
<evidence type="ECO:0000256" key="7">
    <source>
        <dbReference type="ARBA" id="ARBA00011893"/>
    </source>
</evidence>
<keyword evidence="8" id="KW-0963">Cytoplasm</keyword>
<comment type="caution">
    <text evidence="13">The sequence shown here is derived from an EMBL/GenBank/DDBJ whole genome shotgun (WGS) entry which is preliminary data.</text>
</comment>
<evidence type="ECO:0000256" key="3">
    <source>
        <dbReference type="ARBA" id="ARBA00004496"/>
    </source>
</evidence>
<organism evidence="13 14">
    <name type="scientific">Lachnellula willkommii</name>
    <dbReference type="NCBI Taxonomy" id="215461"/>
    <lineage>
        <taxon>Eukaryota</taxon>
        <taxon>Fungi</taxon>
        <taxon>Dikarya</taxon>
        <taxon>Ascomycota</taxon>
        <taxon>Pezizomycotina</taxon>
        <taxon>Leotiomycetes</taxon>
        <taxon>Helotiales</taxon>
        <taxon>Lachnaceae</taxon>
        <taxon>Lachnellula</taxon>
    </lineage>
</organism>
<keyword evidence="11" id="KW-0660">Purine salvage</keyword>
<evidence type="ECO:0000256" key="9">
    <source>
        <dbReference type="ARBA" id="ARBA00022676"/>
    </source>
</evidence>
<keyword evidence="9 13" id="KW-0328">Glycosyltransferase</keyword>
<dbReference type="AlphaFoldDB" id="A0A559MK26"/>
<dbReference type="GO" id="GO:0006168">
    <property type="term" value="P:adenine salvage"/>
    <property type="evidence" value="ECO:0007669"/>
    <property type="project" value="TreeGrafter"/>
</dbReference>
<dbReference type="GO" id="GO:0003999">
    <property type="term" value="F:adenine phosphoribosyltransferase activity"/>
    <property type="evidence" value="ECO:0007669"/>
    <property type="project" value="UniProtKB-EC"/>
</dbReference>
<dbReference type="FunFam" id="3.40.50.2020:FF:000004">
    <property type="entry name" value="Adenine phosphoribosyltransferase"/>
    <property type="match status" value="1"/>
</dbReference>
<dbReference type="EC" id="2.4.2.7" evidence="7"/>
<protein>
    <recommendedName>
        <fullName evidence="7">adenine phosphoribosyltransferase</fullName>
        <ecNumber evidence="7">2.4.2.7</ecNumber>
    </recommendedName>
</protein>
<dbReference type="InterPro" id="IPR029057">
    <property type="entry name" value="PRTase-like"/>
</dbReference>